<feature type="chain" id="PRO_5035449096" evidence="2">
    <location>
        <begin position="24"/>
        <end position="365"/>
    </location>
</feature>
<evidence type="ECO:0000256" key="1">
    <source>
        <dbReference type="SAM" id="MobiDB-lite"/>
    </source>
</evidence>
<feature type="compositionally biased region" description="Low complexity" evidence="1">
    <location>
        <begin position="90"/>
        <end position="110"/>
    </location>
</feature>
<sequence>MRSPIIAFSIVAAAAVSPTLVAGAPTSPNLPTPNNLPGNGIPNLPQAPNLPHAPVRTPVRRRELESRKEHHSKTHVHQHYARQSDGQTAGGNAYSGSSSNVNGGNVFNVADTPDGVITNDPGSNTAGTGGDTFTGDAVGGNGGGFGPGGNAYTGFAGNSNGGDIDNVGTSNIENVAISNTAGDAGTTTSGDAIGGDESDFDFENSDFGKRDIDNDGGLAGAGGFSTSGLAAGGRGGDNGQGGNAYSGSVGTANGGDVNNGEIDVDEFQPPRGSGGNGGNGGGFGTGNVAGAGVPGAAAPPPPPAPNAPPQRFGGGNAFSGNTGNDRGGNFNNVAEDDQDISNIPGGTAGVGGQSFSGDAIGGDAA</sequence>
<keyword evidence="4" id="KW-1185">Reference proteome</keyword>
<name>A0A8K0UQP1_9AGAR</name>
<feature type="compositionally biased region" description="Basic residues" evidence="1">
    <location>
        <begin position="69"/>
        <end position="80"/>
    </location>
</feature>
<feature type="compositionally biased region" description="Pro residues" evidence="1">
    <location>
        <begin position="297"/>
        <end position="308"/>
    </location>
</feature>
<feature type="region of interest" description="Disordered" evidence="1">
    <location>
        <begin position="241"/>
        <end position="365"/>
    </location>
</feature>
<dbReference type="OrthoDB" id="2804533at2759"/>
<protein>
    <submittedName>
        <fullName evidence="3">Uncharacterized protein</fullName>
    </submittedName>
</protein>
<evidence type="ECO:0000256" key="2">
    <source>
        <dbReference type="SAM" id="SignalP"/>
    </source>
</evidence>
<feature type="compositionally biased region" description="Gly residues" evidence="1">
    <location>
        <begin position="272"/>
        <end position="293"/>
    </location>
</feature>
<keyword evidence="2" id="KW-0732">Signal</keyword>
<feature type="region of interest" description="Disordered" evidence="1">
    <location>
        <begin position="27"/>
        <end position="129"/>
    </location>
</feature>
<evidence type="ECO:0000313" key="3">
    <source>
        <dbReference type="EMBL" id="KAH8100579.1"/>
    </source>
</evidence>
<gene>
    <name evidence="3" type="ORF">BXZ70DRAFT_937902</name>
</gene>
<dbReference type="AlphaFoldDB" id="A0A8K0UQP1"/>
<organism evidence="3 4">
    <name type="scientific">Cristinia sonorae</name>
    <dbReference type="NCBI Taxonomy" id="1940300"/>
    <lineage>
        <taxon>Eukaryota</taxon>
        <taxon>Fungi</taxon>
        <taxon>Dikarya</taxon>
        <taxon>Basidiomycota</taxon>
        <taxon>Agaricomycotina</taxon>
        <taxon>Agaricomycetes</taxon>
        <taxon>Agaricomycetidae</taxon>
        <taxon>Agaricales</taxon>
        <taxon>Pleurotineae</taxon>
        <taxon>Stephanosporaceae</taxon>
        <taxon>Cristinia</taxon>
    </lineage>
</organism>
<accession>A0A8K0UQP1</accession>
<evidence type="ECO:0000313" key="4">
    <source>
        <dbReference type="Proteomes" id="UP000813824"/>
    </source>
</evidence>
<proteinExistence type="predicted"/>
<feature type="signal peptide" evidence="2">
    <location>
        <begin position="1"/>
        <end position="23"/>
    </location>
</feature>
<feature type="compositionally biased region" description="Polar residues" evidence="1">
    <location>
        <begin position="318"/>
        <end position="332"/>
    </location>
</feature>
<feature type="compositionally biased region" description="Low complexity" evidence="1">
    <location>
        <begin position="27"/>
        <end position="44"/>
    </location>
</feature>
<dbReference type="EMBL" id="JAEVFJ010000015">
    <property type="protein sequence ID" value="KAH8100579.1"/>
    <property type="molecule type" value="Genomic_DNA"/>
</dbReference>
<dbReference type="Proteomes" id="UP000813824">
    <property type="component" value="Unassembled WGS sequence"/>
</dbReference>
<comment type="caution">
    <text evidence="3">The sequence shown here is derived from an EMBL/GenBank/DDBJ whole genome shotgun (WGS) entry which is preliminary data.</text>
</comment>
<reference evidence="3" key="1">
    <citation type="journal article" date="2021" name="New Phytol.">
        <title>Evolutionary innovations through gain and loss of genes in the ectomycorrhizal Boletales.</title>
        <authorList>
            <person name="Wu G."/>
            <person name="Miyauchi S."/>
            <person name="Morin E."/>
            <person name="Kuo A."/>
            <person name="Drula E."/>
            <person name="Varga T."/>
            <person name="Kohler A."/>
            <person name="Feng B."/>
            <person name="Cao Y."/>
            <person name="Lipzen A."/>
            <person name="Daum C."/>
            <person name="Hundley H."/>
            <person name="Pangilinan J."/>
            <person name="Johnson J."/>
            <person name="Barry K."/>
            <person name="LaButti K."/>
            <person name="Ng V."/>
            <person name="Ahrendt S."/>
            <person name="Min B."/>
            <person name="Choi I.G."/>
            <person name="Park H."/>
            <person name="Plett J.M."/>
            <person name="Magnuson J."/>
            <person name="Spatafora J.W."/>
            <person name="Nagy L.G."/>
            <person name="Henrissat B."/>
            <person name="Grigoriev I.V."/>
            <person name="Yang Z.L."/>
            <person name="Xu J."/>
            <person name="Martin F.M."/>
        </authorList>
    </citation>
    <scope>NUCLEOTIDE SEQUENCE</scope>
    <source>
        <strain evidence="3">KKN 215</strain>
    </source>
</reference>